<dbReference type="KEGG" id="arac:E0W69_004600"/>
<dbReference type="RefSeq" id="WP_131328861.1">
    <property type="nucleotide sequence ID" value="NZ_CP044016.1"/>
</dbReference>
<feature type="signal peptide" evidence="1">
    <location>
        <begin position="1"/>
        <end position="18"/>
    </location>
</feature>
<dbReference type="EMBL" id="CP044016">
    <property type="protein sequence ID" value="QES87974.1"/>
    <property type="molecule type" value="Genomic_DNA"/>
</dbReference>
<evidence type="ECO:0000313" key="3">
    <source>
        <dbReference type="Proteomes" id="UP000292424"/>
    </source>
</evidence>
<evidence type="ECO:0000256" key="1">
    <source>
        <dbReference type="SAM" id="SignalP"/>
    </source>
</evidence>
<evidence type="ECO:0008006" key="4">
    <source>
        <dbReference type="Google" id="ProtNLM"/>
    </source>
</evidence>
<proteinExistence type="predicted"/>
<accession>A0A5P2FWS6</accession>
<sequence>MRKLLVIIFSFASSIVFAQKQVEKLETDEDVLKFVKDYFKDDNEHNWKDFHFANGTEWKNVYNLSKTVSDSIQANMHFSKWFTEDVNQDGKLDLIVTGDISDPNAPESNFTLLVFVSQKNRSYNVYNMEHSEEANFPLYANAILIGKKSIPGLRIVNWSPNINRPSNAEYPYFVDSVAFSNNYFLNYNTHPDALRIKSITYTQAGSIGNLSKLVLLNMDENRQATWRWTSYNGKDSSTLKGRVTVDVYSKLLALINYTNFSQLPSQLLSQNNDASANTIYFTVEYSNGTIKRLTDRSGFTSYSLSAVYGWCDGLVEDIQQQLQARQNNYNQMSSWGMDDGWGF</sequence>
<keyword evidence="1" id="KW-0732">Signal</keyword>
<organism evidence="2 3">
    <name type="scientific">Rhizosphaericola mali</name>
    <dbReference type="NCBI Taxonomy" id="2545455"/>
    <lineage>
        <taxon>Bacteria</taxon>
        <taxon>Pseudomonadati</taxon>
        <taxon>Bacteroidota</taxon>
        <taxon>Chitinophagia</taxon>
        <taxon>Chitinophagales</taxon>
        <taxon>Chitinophagaceae</taxon>
        <taxon>Rhizosphaericola</taxon>
    </lineage>
</organism>
<gene>
    <name evidence="2" type="ORF">E0W69_004600</name>
</gene>
<name>A0A5P2FWS6_9BACT</name>
<reference evidence="2 3" key="1">
    <citation type="submission" date="2019-09" db="EMBL/GenBank/DDBJ databases">
        <title>Complete genome sequence of Arachidicoccus sp. B3-10 isolated from apple orchard soil.</title>
        <authorList>
            <person name="Kim H.S."/>
            <person name="Han K.-I."/>
            <person name="Suh M.K."/>
            <person name="Lee K.C."/>
            <person name="Eom M.K."/>
            <person name="Kim J.-S."/>
            <person name="Kang S.W."/>
            <person name="Sin Y."/>
            <person name="Lee J.-S."/>
        </authorList>
    </citation>
    <scope>NUCLEOTIDE SEQUENCE [LARGE SCALE GENOMIC DNA]</scope>
    <source>
        <strain evidence="2 3">B3-10</strain>
    </source>
</reference>
<keyword evidence="3" id="KW-1185">Reference proteome</keyword>
<feature type="chain" id="PRO_5024281036" description="VCBS repeat-containing protein" evidence="1">
    <location>
        <begin position="19"/>
        <end position="343"/>
    </location>
</feature>
<dbReference type="Proteomes" id="UP000292424">
    <property type="component" value="Chromosome"/>
</dbReference>
<dbReference type="AlphaFoldDB" id="A0A5P2FWS6"/>
<dbReference type="OrthoDB" id="661646at2"/>
<protein>
    <recommendedName>
        <fullName evidence="4">VCBS repeat-containing protein</fullName>
    </recommendedName>
</protein>
<evidence type="ECO:0000313" key="2">
    <source>
        <dbReference type="EMBL" id="QES87974.1"/>
    </source>
</evidence>